<gene>
    <name evidence="3" type="primary">gspM</name>
    <name evidence="3" type="ORF">M0G41_12980</name>
</gene>
<accession>A0ABT0GJ67</accession>
<comment type="caution">
    <text evidence="3">The sequence shown here is derived from an EMBL/GenBank/DDBJ whole genome shotgun (WGS) entry which is preliminary data.</text>
</comment>
<keyword evidence="1" id="KW-0175">Coiled coil</keyword>
<dbReference type="RefSeq" id="WP_248210081.1">
    <property type="nucleotide sequence ID" value="NZ_JALNMH010000010.1"/>
</dbReference>
<name>A0ABT0GJ67_9GAMM</name>
<dbReference type="NCBIfam" id="NF040576">
    <property type="entry name" value="T2SS_GspM_XpsM"/>
    <property type="match status" value="1"/>
</dbReference>
<protein>
    <submittedName>
        <fullName evidence="3">Type II secretion system protein GspM</fullName>
    </submittedName>
</protein>
<keyword evidence="4" id="KW-1185">Reference proteome</keyword>
<reference evidence="3" key="1">
    <citation type="submission" date="2022-04" db="EMBL/GenBank/DDBJ databases">
        <title>Lysobacter sp. CAU 1642 isolated from sea sand.</title>
        <authorList>
            <person name="Kim W."/>
        </authorList>
    </citation>
    <scope>NUCLEOTIDE SEQUENCE</scope>
    <source>
        <strain evidence="3">CAU 1642</strain>
    </source>
</reference>
<evidence type="ECO:0000313" key="4">
    <source>
        <dbReference type="Proteomes" id="UP001431449"/>
    </source>
</evidence>
<dbReference type="Pfam" id="PF10741">
    <property type="entry name" value="T2SSM_b"/>
    <property type="match status" value="1"/>
</dbReference>
<dbReference type="EMBL" id="JALNMH010000010">
    <property type="protein sequence ID" value="MCK7594580.1"/>
    <property type="molecule type" value="Genomic_DNA"/>
</dbReference>
<organism evidence="3 4">
    <name type="scientific">Pseudomarimonas salicorniae</name>
    <dbReference type="NCBI Taxonomy" id="2933270"/>
    <lineage>
        <taxon>Bacteria</taxon>
        <taxon>Pseudomonadati</taxon>
        <taxon>Pseudomonadota</taxon>
        <taxon>Gammaproteobacteria</taxon>
        <taxon>Lysobacterales</taxon>
        <taxon>Lysobacteraceae</taxon>
        <taxon>Pseudomarimonas</taxon>
    </lineage>
</organism>
<keyword evidence="2" id="KW-0472">Membrane</keyword>
<dbReference type="InterPro" id="IPR034756">
    <property type="entry name" value="T2SSM_b"/>
</dbReference>
<keyword evidence="2" id="KW-1133">Transmembrane helix</keyword>
<sequence length="204" mass="22950">MSGFRGNRRASRVAAVSLLALILLLGYFLGVHWWFTAPFLEARAALIEARDQELQLRTVAQLREELQRELEEVRRFEASNPEFLPEANFDLAASAIIQRLQALVDEQGAGQECTLISRSPFRSSIEEPFQRVTIKVRIRCSLDHLAPVVHGLEAGSPRLFINEFSVINRAGIYSRRPQAQTQGLIDANFDVYGFLRTAPAREGA</sequence>
<feature type="transmembrane region" description="Helical" evidence="2">
    <location>
        <begin position="12"/>
        <end position="35"/>
    </location>
</feature>
<evidence type="ECO:0000256" key="1">
    <source>
        <dbReference type="SAM" id="Coils"/>
    </source>
</evidence>
<feature type="coiled-coil region" evidence="1">
    <location>
        <begin position="49"/>
        <end position="79"/>
    </location>
</feature>
<evidence type="ECO:0000313" key="3">
    <source>
        <dbReference type="EMBL" id="MCK7594580.1"/>
    </source>
</evidence>
<keyword evidence="2" id="KW-0812">Transmembrane</keyword>
<evidence type="ECO:0000256" key="2">
    <source>
        <dbReference type="SAM" id="Phobius"/>
    </source>
</evidence>
<proteinExistence type="predicted"/>
<dbReference type="Proteomes" id="UP001431449">
    <property type="component" value="Unassembled WGS sequence"/>
</dbReference>